<reference evidence="11 12" key="1">
    <citation type="journal article" date="2019" name="J Genomics">
        <title>The Draft Genome of a Hydrogen-producing Cyanobacterium, Arthrospira platensis NIES-46.</title>
        <authorList>
            <person name="Suzuki S."/>
            <person name="Yamaguchi H."/>
            <person name="Kawachi M."/>
        </authorList>
    </citation>
    <scope>NUCLEOTIDE SEQUENCE [LARGE SCALE GENOMIC DNA]</scope>
    <source>
        <strain evidence="11 12">NIES-46</strain>
    </source>
</reference>
<dbReference type="InterPro" id="IPR014710">
    <property type="entry name" value="RmlC-like_jellyroll"/>
</dbReference>
<dbReference type="InterPro" id="IPR050866">
    <property type="entry name" value="CNG_cation_channel"/>
</dbReference>
<comment type="caution">
    <text evidence="11">The sequence shown here is derived from an EMBL/GenBank/DDBJ whole genome shotgun (WGS) entry which is preliminary data.</text>
</comment>
<keyword evidence="6 9" id="KW-0472">Membrane</keyword>
<organism evidence="11 12">
    <name type="scientific">Limnospira platensis NIES-46</name>
    <dbReference type="NCBI Taxonomy" id="1236695"/>
    <lineage>
        <taxon>Bacteria</taxon>
        <taxon>Bacillati</taxon>
        <taxon>Cyanobacteriota</taxon>
        <taxon>Cyanophyceae</taxon>
        <taxon>Oscillatoriophycideae</taxon>
        <taxon>Oscillatoriales</taxon>
        <taxon>Sirenicapillariaceae</taxon>
        <taxon>Limnospira</taxon>
    </lineage>
</organism>
<evidence type="ECO:0000313" key="12">
    <source>
        <dbReference type="Proteomes" id="UP000326169"/>
    </source>
</evidence>
<dbReference type="Pfam" id="PF00520">
    <property type="entry name" value="Ion_trans"/>
    <property type="match status" value="1"/>
</dbReference>
<dbReference type="Proteomes" id="UP000326169">
    <property type="component" value="Unassembled WGS sequence"/>
</dbReference>
<comment type="subcellular location">
    <subcellularLocation>
        <location evidence="1">Membrane</location>
        <topology evidence="1">Multi-pass membrane protein</topology>
    </subcellularLocation>
</comment>
<dbReference type="InterPro" id="IPR005821">
    <property type="entry name" value="Ion_trans_dom"/>
</dbReference>
<evidence type="ECO:0000313" key="11">
    <source>
        <dbReference type="EMBL" id="GCE96134.1"/>
    </source>
</evidence>
<protein>
    <submittedName>
        <fullName evidence="11">Cyclic nucleotide-binding protein</fullName>
    </submittedName>
</protein>
<proteinExistence type="predicted"/>
<dbReference type="Pfam" id="PF00027">
    <property type="entry name" value="cNMP_binding"/>
    <property type="match status" value="1"/>
</dbReference>
<accession>A0A5M3T9I3</accession>
<dbReference type="Gene3D" id="1.10.287.630">
    <property type="entry name" value="Helix hairpin bin"/>
    <property type="match status" value="1"/>
</dbReference>
<evidence type="ECO:0000256" key="9">
    <source>
        <dbReference type="SAM" id="Phobius"/>
    </source>
</evidence>
<dbReference type="PRINTS" id="PR01463">
    <property type="entry name" value="EAGCHANLFMLY"/>
</dbReference>
<dbReference type="SUPFAM" id="SSF51206">
    <property type="entry name" value="cAMP-binding domain-like"/>
    <property type="match status" value="1"/>
</dbReference>
<feature type="transmembrane region" description="Helical" evidence="9">
    <location>
        <begin position="144"/>
        <end position="169"/>
    </location>
</feature>
<evidence type="ECO:0000256" key="7">
    <source>
        <dbReference type="ARBA" id="ARBA00023286"/>
    </source>
</evidence>
<evidence type="ECO:0000256" key="2">
    <source>
        <dbReference type="ARBA" id="ARBA00022448"/>
    </source>
</evidence>
<evidence type="ECO:0000256" key="8">
    <source>
        <dbReference type="ARBA" id="ARBA00023303"/>
    </source>
</evidence>
<dbReference type="InterPro" id="IPR003938">
    <property type="entry name" value="K_chnl_volt-dep_EAG/ELK/ERG"/>
</dbReference>
<keyword evidence="3 9" id="KW-0812">Transmembrane</keyword>
<keyword evidence="7" id="KW-1071">Ligand-gated ion channel</keyword>
<dbReference type="GeneID" id="301684971"/>
<evidence type="ECO:0000256" key="3">
    <source>
        <dbReference type="ARBA" id="ARBA00022692"/>
    </source>
</evidence>
<evidence type="ECO:0000256" key="5">
    <source>
        <dbReference type="ARBA" id="ARBA00023065"/>
    </source>
</evidence>
<gene>
    <name evidence="11" type="ORF">NIES46_42020</name>
</gene>
<feature type="transmembrane region" description="Helical" evidence="9">
    <location>
        <begin position="222"/>
        <end position="248"/>
    </location>
</feature>
<evidence type="ECO:0000259" key="10">
    <source>
        <dbReference type="PROSITE" id="PS50042"/>
    </source>
</evidence>
<evidence type="ECO:0000256" key="1">
    <source>
        <dbReference type="ARBA" id="ARBA00004141"/>
    </source>
</evidence>
<dbReference type="InterPro" id="IPR018488">
    <property type="entry name" value="cNMP-bd_CS"/>
</dbReference>
<dbReference type="EMBL" id="BIMW01000173">
    <property type="protein sequence ID" value="GCE96134.1"/>
    <property type="molecule type" value="Genomic_DNA"/>
</dbReference>
<evidence type="ECO:0000256" key="6">
    <source>
        <dbReference type="ARBA" id="ARBA00023136"/>
    </source>
</evidence>
<dbReference type="Gene3D" id="1.10.287.70">
    <property type="match status" value="1"/>
</dbReference>
<dbReference type="CDD" id="cd00038">
    <property type="entry name" value="CAP_ED"/>
    <property type="match status" value="1"/>
</dbReference>
<dbReference type="PANTHER" id="PTHR45638">
    <property type="entry name" value="CYCLIC NUCLEOTIDE-GATED CATION CHANNEL SUBUNIT A"/>
    <property type="match status" value="1"/>
</dbReference>
<dbReference type="InterPro" id="IPR018490">
    <property type="entry name" value="cNMP-bd_dom_sf"/>
</dbReference>
<keyword evidence="8" id="KW-0407">Ion channel</keyword>
<dbReference type="PROSITE" id="PS50042">
    <property type="entry name" value="CNMP_BINDING_3"/>
    <property type="match status" value="1"/>
</dbReference>
<dbReference type="Gene3D" id="2.60.120.10">
    <property type="entry name" value="Jelly Rolls"/>
    <property type="match status" value="1"/>
</dbReference>
<keyword evidence="5" id="KW-0406">Ion transport</keyword>
<dbReference type="SUPFAM" id="SSF81324">
    <property type="entry name" value="Voltage-gated potassium channels"/>
    <property type="match status" value="1"/>
</dbReference>
<evidence type="ECO:0000256" key="4">
    <source>
        <dbReference type="ARBA" id="ARBA00022989"/>
    </source>
</evidence>
<feature type="domain" description="Cyclic nucleotide-binding" evidence="10">
    <location>
        <begin position="327"/>
        <end position="427"/>
    </location>
</feature>
<dbReference type="PANTHER" id="PTHR45638:SF11">
    <property type="entry name" value="CYCLIC NUCLEOTIDE-GATED CATION CHANNEL SUBUNIT A"/>
    <property type="match status" value="1"/>
</dbReference>
<sequence>MQIFDPESKEVFLWECLLVLVILYNFIVIPFRIAFDTTTSHLWLGIDLAADLIFIMDIFLRFRMAYIDQGECITDLQKIAQNYLATYLKMNLAASLPLDLMARLFFPQLSVLILAILRIPRLLRLSQFFRIFRRWETNVEINPALVRMTELVLIIFLIDHWVACIWFWIGKSMIAYGDSWLINSNLDTAPIATQYMKSLYWSITTLTTVGYGDITPTSNLEIAFTLIVMILGVSMYAFIIGNVASVVSSLDASQARFREQLDQVQSYMRDRKIPAFLQAQVRDYYQYLWECNRDTSFDRDFLDEIPNSLKTKIYLYLYQELLEKVPLFKNADPACIEALVVKLKPRILPPNDYIIREEQLGHEMYFIQRGEVQAFSEKTGKVYRIMSAGSFFGEIALVYSTRRTASVKTLSYCELFVLLKEDFDSVLDNYPHFAKQVKEIAQQRYNTE</sequence>
<feature type="transmembrane region" description="Helical" evidence="9">
    <location>
        <begin position="104"/>
        <end position="123"/>
    </location>
</feature>
<keyword evidence="4 9" id="KW-1133">Transmembrane helix</keyword>
<name>A0A5M3T9I3_LIMPL</name>
<dbReference type="InterPro" id="IPR000595">
    <property type="entry name" value="cNMP-bd_dom"/>
</dbReference>
<keyword evidence="2" id="KW-0813">Transport</keyword>
<dbReference type="SMART" id="SM00100">
    <property type="entry name" value="cNMP"/>
    <property type="match status" value="1"/>
</dbReference>
<dbReference type="PROSITE" id="PS00889">
    <property type="entry name" value="CNMP_BINDING_2"/>
    <property type="match status" value="1"/>
</dbReference>
<dbReference type="RefSeq" id="WP_006620023.1">
    <property type="nucleotide sequence ID" value="NZ_BIMW01000173.1"/>
</dbReference>
<feature type="transmembrane region" description="Helical" evidence="9">
    <location>
        <begin position="12"/>
        <end position="35"/>
    </location>
</feature>
<keyword evidence="12" id="KW-1185">Reference proteome</keyword>